<dbReference type="AlphaFoldDB" id="A0A5N6Z303"/>
<dbReference type="Proteomes" id="UP000327118">
    <property type="component" value="Unassembled WGS sequence"/>
</dbReference>
<evidence type="ECO:0000313" key="4">
    <source>
        <dbReference type="Proteomes" id="UP000327118"/>
    </source>
</evidence>
<feature type="domain" description="F-box" evidence="2">
    <location>
        <begin position="2"/>
        <end position="48"/>
    </location>
</feature>
<dbReference type="SUPFAM" id="SSF81383">
    <property type="entry name" value="F-box domain"/>
    <property type="match status" value="1"/>
</dbReference>
<evidence type="ECO:0000259" key="2">
    <source>
        <dbReference type="PROSITE" id="PS50181"/>
    </source>
</evidence>
<dbReference type="OrthoDB" id="5359231at2759"/>
<dbReference type="CDD" id="cd09917">
    <property type="entry name" value="F-box_SF"/>
    <property type="match status" value="1"/>
</dbReference>
<feature type="region of interest" description="Disordered" evidence="1">
    <location>
        <begin position="371"/>
        <end position="411"/>
    </location>
</feature>
<name>A0A5N6Z303_9EURO</name>
<dbReference type="EMBL" id="ML739144">
    <property type="protein sequence ID" value="KAE8352057.1"/>
    <property type="molecule type" value="Genomic_DNA"/>
</dbReference>
<sequence length="634" mass="72450">MARNLDCIPYDVFYQVAFTLDCHDFVHLSRVNRKLHDLMQNESLARKTVEGHLLYTKEGQEANKDKVGYRKALGRLYDIKEAVATANPYSAAIIGYGSAFLYSGGVLCYVANNGIRALDVHGASQLEQVLNLHVVMSRVIPGCNPTNDATQISLMNYSHGVLAFLVEIINRQEAWLLAIDMRRETECGMGRLRLCKQLANQHRLFVRHNQSYLYYGTHTGASYHGHTQWVVNCVELATGKQMNKEPVQLHEFAGNEVGQTVCFGVHRDHLYAVTSQRGFETEYFEENVDWTSFYIWACVGPTANTKRVKLHRTWRRHHHEGPIHDSWTDISLQHDEATQQLVILECRREWHKGGSDHFRTYYTQTLPSPAEIIQGKPHGEHTRPTSVPDEPLTKTLDPSSKPNYERPRKRLRRHYHTEYSLGQDDPQHRQELIFSRTKLRTYNLSASAFVDLINDPCATPGSAIPHNRLRLRVVSRKRKGPIDELGHEGPAGLLYRPEMTDEDHEDDPPPGCSEERFTSRGVRLWPPDNAPAELSQLLCPSKRSGNVKATADDRTIIYTVDQEDLRSGMQAIVLITFDPALRLHGLQPLGRPDMPEIGPRMSLPLVSPTTNRREPSFQEEHAMYLDIQRGYWLR</sequence>
<keyword evidence="4" id="KW-1185">Reference proteome</keyword>
<accession>A0A5N6Z303</accession>
<reference evidence="4" key="1">
    <citation type="submission" date="2019-04" db="EMBL/GenBank/DDBJ databases">
        <title>Friends and foes A comparative genomics studyof 23 Aspergillus species from section Flavi.</title>
        <authorList>
            <consortium name="DOE Joint Genome Institute"/>
            <person name="Kjaerbolling I."/>
            <person name="Vesth T."/>
            <person name="Frisvad J.C."/>
            <person name="Nybo J.L."/>
            <person name="Theobald S."/>
            <person name="Kildgaard S."/>
            <person name="Isbrandt T."/>
            <person name="Kuo A."/>
            <person name="Sato A."/>
            <person name="Lyhne E.K."/>
            <person name="Kogle M.E."/>
            <person name="Wiebenga A."/>
            <person name="Kun R.S."/>
            <person name="Lubbers R.J."/>
            <person name="Makela M.R."/>
            <person name="Barry K."/>
            <person name="Chovatia M."/>
            <person name="Clum A."/>
            <person name="Daum C."/>
            <person name="Haridas S."/>
            <person name="He G."/>
            <person name="LaButti K."/>
            <person name="Lipzen A."/>
            <person name="Mondo S."/>
            <person name="Riley R."/>
            <person name="Salamov A."/>
            <person name="Simmons B.A."/>
            <person name="Magnuson J.K."/>
            <person name="Henrissat B."/>
            <person name="Mortensen U.H."/>
            <person name="Larsen T.O."/>
            <person name="Devries R.P."/>
            <person name="Grigoriev I.V."/>
            <person name="Machida M."/>
            <person name="Baker S.E."/>
            <person name="Andersen M.R."/>
        </authorList>
    </citation>
    <scope>NUCLEOTIDE SEQUENCE [LARGE SCALE GENOMIC DNA]</scope>
    <source>
        <strain evidence="4">CBS 553.77</strain>
    </source>
</reference>
<dbReference type="PROSITE" id="PS50181">
    <property type="entry name" value="FBOX"/>
    <property type="match status" value="1"/>
</dbReference>
<dbReference type="InterPro" id="IPR001810">
    <property type="entry name" value="F-box_dom"/>
</dbReference>
<dbReference type="InterPro" id="IPR036047">
    <property type="entry name" value="F-box-like_dom_sf"/>
</dbReference>
<evidence type="ECO:0000313" key="3">
    <source>
        <dbReference type="EMBL" id="KAE8352057.1"/>
    </source>
</evidence>
<feature type="region of interest" description="Disordered" evidence="1">
    <location>
        <begin position="592"/>
        <end position="614"/>
    </location>
</feature>
<gene>
    <name evidence="3" type="ORF">BDV28DRAFT_149420</name>
</gene>
<evidence type="ECO:0000256" key="1">
    <source>
        <dbReference type="SAM" id="MobiDB-lite"/>
    </source>
</evidence>
<protein>
    <recommendedName>
        <fullName evidence="2">F-box domain-containing protein</fullName>
    </recommendedName>
</protein>
<organism evidence="3 4">
    <name type="scientific">Aspergillus coremiiformis</name>
    <dbReference type="NCBI Taxonomy" id="138285"/>
    <lineage>
        <taxon>Eukaryota</taxon>
        <taxon>Fungi</taxon>
        <taxon>Dikarya</taxon>
        <taxon>Ascomycota</taxon>
        <taxon>Pezizomycotina</taxon>
        <taxon>Eurotiomycetes</taxon>
        <taxon>Eurotiomycetidae</taxon>
        <taxon>Eurotiales</taxon>
        <taxon>Aspergillaceae</taxon>
        <taxon>Aspergillus</taxon>
        <taxon>Aspergillus subgen. Circumdati</taxon>
    </lineage>
</organism>
<proteinExistence type="predicted"/>